<feature type="domain" description="USP" evidence="4">
    <location>
        <begin position="1"/>
        <end position="273"/>
    </location>
</feature>
<dbReference type="InterPro" id="IPR038765">
    <property type="entry name" value="Papain-like_cys_pep_sf"/>
</dbReference>
<dbReference type="PROSITE" id="PS00973">
    <property type="entry name" value="USP_2"/>
    <property type="match status" value="1"/>
</dbReference>
<dbReference type="Pfam" id="PF00443">
    <property type="entry name" value="UCH"/>
    <property type="match status" value="1"/>
</dbReference>
<evidence type="ECO:0000256" key="2">
    <source>
        <dbReference type="ARBA" id="ARBA00012759"/>
    </source>
</evidence>
<keyword evidence="6" id="KW-1185">Reference proteome</keyword>
<comment type="catalytic activity">
    <reaction evidence="1">
        <text>Thiol-dependent hydrolysis of ester, thioester, amide, peptide and isopeptide bonds formed by the C-terminal Gly of ubiquitin (a 76-residue protein attached to proteins as an intracellular targeting signal).</text>
        <dbReference type="EC" id="3.4.19.12"/>
    </reaction>
</comment>
<evidence type="ECO:0000256" key="3">
    <source>
        <dbReference type="ARBA" id="ARBA00022801"/>
    </source>
</evidence>
<dbReference type="EMBL" id="VWZB01000005">
    <property type="protein sequence ID" value="NXF28832.1"/>
    <property type="molecule type" value="Genomic_DNA"/>
</dbReference>
<protein>
    <recommendedName>
        <fullName evidence="2">ubiquitinyl hydrolase 1</fullName>
        <ecNumber evidence="2">3.4.19.12</ecNumber>
    </recommendedName>
</protein>
<dbReference type="InterPro" id="IPR028889">
    <property type="entry name" value="USP"/>
</dbReference>
<comment type="caution">
    <text evidence="5">The sequence shown here is derived from an EMBL/GenBank/DDBJ whole genome shotgun (WGS) entry which is preliminary data.</text>
</comment>
<name>A0A7K8SHE2_9AVES</name>
<feature type="non-terminal residue" evidence="5">
    <location>
        <position position="1"/>
    </location>
</feature>
<dbReference type="SUPFAM" id="SSF54001">
    <property type="entry name" value="Cysteine proteinases"/>
    <property type="match status" value="1"/>
</dbReference>
<sequence length="273" mass="31107">ESAAAFGCLMSEMWHGGLDCVSPEGFHAVLRKRYPTFSERTQQDAQEFLICVLNELHEALENVRAQLCKRKRITSAKESRESISETSIITELFEGKLSYDVTCLECKTTTARSESFTVLSLPIPSKRACSLQDCLEHFFQQDTLTSSNQIHCVSCGTKQDATVKASISKAPQIIILHLKRFECRGKRQRKLLTDIHYPLTDLDLSPYSSRHLYNHTEYSLCAVVNHSGLLNCGHYTAFCKHNITKNWYSFDDEEITEIPNSSVQTRTAYLLFY</sequence>
<evidence type="ECO:0000256" key="1">
    <source>
        <dbReference type="ARBA" id="ARBA00000707"/>
    </source>
</evidence>
<dbReference type="InterPro" id="IPR018200">
    <property type="entry name" value="USP_CS"/>
</dbReference>
<gene>
    <name evidence="5" type="primary">Usp50</name>
    <name evidence="5" type="ORF">NYCBRA_R13320</name>
</gene>
<feature type="non-terminal residue" evidence="5">
    <location>
        <position position="273"/>
    </location>
</feature>
<evidence type="ECO:0000259" key="4">
    <source>
        <dbReference type="PROSITE" id="PS50235"/>
    </source>
</evidence>
<reference evidence="5 6" key="1">
    <citation type="submission" date="2019-09" db="EMBL/GenBank/DDBJ databases">
        <title>Bird 10,000 Genomes (B10K) Project - Family phase.</title>
        <authorList>
            <person name="Zhang G."/>
        </authorList>
    </citation>
    <scope>NUCLEOTIDE SEQUENCE [LARGE SCALE GENOMIC DNA]</scope>
    <source>
        <strain evidence="5">B10K-CU-031-10</strain>
        <tissue evidence="5">Muscle</tissue>
    </source>
</reference>
<accession>A0A7K8SHE2</accession>
<dbReference type="PANTHER" id="PTHR21646">
    <property type="entry name" value="UBIQUITIN CARBOXYL-TERMINAL HYDROLASE"/>
    <property type="match status" value="1"/>
</dbReference>
<dbReference type="GO" id="GO:0004843">
    <property type="term" value="F:cysteine-type deubiquitinase activity"/>
    <property type="evidence" value="ECO:0007669"/>
    <property type="project" value="UniProtKB-EC"/>
</dbReference>
<dbReference type="PROSITE" id="PS50235">
    <property type="entry name" value="USP_3"/>
    <property type="match status" value="1"/>
</dbReference>
<proteinExistence type="predicted"/>
<keyword evidence="3 5" id="KW-0378">Hydrolase</keyword>
<evidence type="ECO:0000313" key="5">
    <source>
        <dbReference type="EMBL" id="NXF28832.1"/>
    </source>
</evidence>
<dbReference type="InterPro" id="IPR050185">
    <property type="entry name" value="Ub_carboxyl-term_hydrolase"/>
</dbReference>
<dbReference type="Gene3D" id="3.90.70.10">
    <property type="entry name" value="Cysteine proteinases"/>
    <property type="match status" value="1"/>
</dbReference>
<organism evidence="5 6">
    <name type="scientific">Nyctibius bracteatus</name>
    <name type="common">Rufous potoo</name>
    <dbReference type="NCBI Taxonomy" id="48426"/>
    <lineage>
        <taxon>Eukaryota</taxon>
        <taxon>Metazoa</taxon>
        <taxon>Chordata</taxon>
        <taxon>Craniata</taxon>
        <taxon>Vertebrata</taxon>
        <taxon>Euteleostomi</taxon>
        <taxon>Archelosauria</taxon>
        <taxon>Archosauria</taxon>
        <taxon>Dinosauria</taxon>
        <taxon>Saurischia</taxon>
        <taxon>Theropoda</taxon>
        <taxon>Coelurosauria</taxon>
        <taxon>Aves</taxon>
        <taxon>Neognathae</taxon>
        <taxon>Neoaves</taxon>
        <taxon>Strisores</taxon>
        <taxon>Caprimulgiformes</taxon>
        <taxon>Nyctibiidae</taxon>
        <taxon>Nyctibius</taxon>
    </lineage>
</organism>
<dbReference type="InterPro" id="IPR001394">
    <property type="entry name" value="Peptidase_C19_UCH"/>
</dbReference>
<evidence type="ECO:0000313" key="6">
    <source>
        <dbReference type="Proteomes" id="UP000538472"/>
    </source>
</evidence>
<dbReference type="GO" id="GO:0016579">
    <property type="term" value="P:protein deubiquitination"/>
    <property type="evidence" value="ECO:0007669"/>
    <property type="project" value="InterPro"/>
</dbReference>
<dbReference type="EC" id="3.4.19.12" evidence="2"/>
<dbReference type="CDD" id="cd02674">
    <property type="entry name" value="Peptidase_C19R"/>
    <property type="match status" value="1"/>
</dbReference>
<dbReference type="AlphaFoldDB" id="A0A7K8SHE2"/>
<dbReference type="PANTHER" id="PTHR21646:SF11">
    <property type="entry name" value="INACTIVE UBIQUITIN CARBOXYL-TERMINAL HYDROLASE 50"/>
    <property type="match status" value="1"/>
</dbReference>
<dbReference type="Proteomes" id="UP000538472">
    <property type="component" value="Unassembled WGS sequence"/>
</dbReference>